<dbReference type="SMART" id="SM00478">
    <property type="entry name" value="ENDO3c"/>
    <property type="match status" value="1"/>
</dbReference>
<dbReference type="SMART" id="SM01009">
    <property type="entry name" value="AlkA_N"/>
    <property type="match status" value="1"/>
</dbReference>
<dbReference type="InterPro" id="IPR051912">
    <property type="entry name" value="Alkylbase_DNA_Glycosylase/TA"/>
</dbReference>
<comment type="catalytic activity">
    <reaction evidence="1">
        <text>Hydrolysis of alkylated DNA, releasing 3-methyladenine, 3-methylguanine, 7-methylguanine and 7-methyladenine.</text>
        <dbReference type="EC" id="3.2.2.21"/>
    </reaction>
</comment>
<dbReference type="GO" id="GO:0043916">
    <property type="term" value="F:DNA-7-methylguanine glycosylase activity"/>
    <property type="evidence" value="ECO:0007669"/>
    <property type="project" value="TreeGrafter"/>
</dbReference>
<dbReference type="Proteomes" id="UP000252554">
    <property type="component" value="Unassembled WGS sequence"/>
</dbReference>
<dbReference type="GO" id="GO:0005737">
    <property type="term" value="C:cytoplasm"/>
    <property type="evidence" value="ECO:0007669"/>
    <property type="project" value="TreeGrafter"/>
</dbReference>
<reference evidence="8 9" key="1">
    <citation type="submission" date="2018-06" db="EMBL/GenBank/DDBJ databases">
        <title>Whole genome sequencing of four bacterial strains from South Shetland trench revealing bio-synthetic gene clusters.</title>
        <authorList>
            <person name="Abdel-Mageed W.M."/>
            <person name="Lehri B."/>
            <person name="Jarmusch S.A."/>
            <person name="Miranda K."/>
            <person name="Goodfellow M."/>
            <person name="Jaspars M."/>
            <person name="Karlyshev A.V."/>
        </authorList>
    </citation>
    <scope>NUCLEOTIDE SEQUENCE [LARGE SCALE GENOMIC DNA]</scope>
    <source>
        <strain evidence="8 9">SST2</strain>
    </source>
</reference>
<dbReference type="InterPro" id="IPR010316">
    <property type="entry name" value="AlkA_N"/>
</dbReference>
<dbReference type="Pfam" id="PF00730">
    <property type="entry name" value="HhH-GPD"/>
    <property type="match status" value="1"/>
</dbReference>
<feature type="domain" description="DNA-3-methyladenine glycosylase AlkA N-terminal" evidence="6">
    <location>
        <begin position="28"/>
        <end position="145"/>
    </location>
</feature>
<feature type="domain" description="HhH-GPD" evidence="5">
    <location>
        <begin position="155"/>
        <end position="318"/>
    </location>
</feature>
<dbReference type="EMBL" id="CP076683">
    <property type="protein sequence ID" value="QWV16175.1"/>
    <property type="molecule type" value="Genomic_DNA"/>
</dbReference>
<evidence type="ECO:0000259" key="6">
    <source>
        <dbReference type="SMART" id="SM01009"/>
    </source>
</evidence>
<dbReference type="Pfam" id="PF06029">
    <property type="entry name" value="AlkA_N"/>
    <property type="match status" value="1"/>
</dbReference>
<evidence type="ECO:0000313" key="10">
    <source>
        <dbReference type="Proteomes" id="UP000683436"/>
    </source>
</evidence>
<dbReference type="Gene3D" id="1.10.340.30">
    <property type="entry name" value="Hypothetical protein, domain 2"/>
    <property type="match status" value="1"/>
</dbReference>
<dbReference type="PANTHER" id="PTHR43003:SF13">
    <property type="entry name" value="DNA-3-METHYLADENINE GLYCOSYLASE 2"/>
    <property type="match status" value="1"/>
</dbReference>
<dbReference type="Gene3D" id="1.10.1670.10">
    <property type="entry name" value="Helix-hairpin-Helix base-excision DNA repair enzymes (C-terminal)"/>
    <property type="match status" value="1"/>
</dbReference>
<evidence type="ECO:0000256" key="3">
    <source>
        <dbReference type="ARBA" id="ARBA00022763"/>
    </source>
</evidence>
<dbReference type="EC" id="3.2.2.21" evidence="2"/>
<dbReference type="SUPFAM" id="SSF48150">
    <property type="entry name" value="DNA-glycosylase"/>
    <property type="match status" value="1"/>
</dbReference>
<accession>A0A365PS20</accession>
<dbReference type="GO" id="GO:0006285">
    <property type="term" value="P:base-excision repair, AP site formation"/>
    <property type="evidence" value="ECO:0007669"/>
    <property type="project" value="TreeGrafter"/>
</dbReference>
<name>A0A365PS20_9GAMM</name>
<dbReference type="Gene3D" id="3.30.310.20">
    <property type="entry name" value="DNA-3-methyladenine glycosylase AlkA, N-terminal domain"/>
    <property type="match status" value="1"/>
</dbReference>
<dbReference type="GO" id="GO:0032131">
    <property type="term" value="F:alkylated DNA binding"/>
    <property type="evidence" value="ECO:0007669"/>
    <property type="project" value="TreeGrafter"/>
</dbReference>
<dbReference type="Proteomes" id="UP000683436">
    <property type="component" value="Chromosome"/>
</dbReference>
<dbReference type="CDD" id="cd00056">
    <property type="entry name" value="ENDO3c"/>
    <property type="match status" value="1"/>
</dbReference>
<evidence type="ECO:0000256" key="1">
    <source>
        <dbReference type="ARBA" id="ARBA00000086"/>
    </source>
</evidence>
<dbReference type="InterPro" id="IPR003265">
    <property type="entry name" value="HhH-GPD_domain"/>
</dbReference>
<dbReference type="AlphaFoldDB" id="A0A365PS20"/>
<evidence type="ECO:0000256" key="4">
    <source>
        <dbReference type="ARBA" id="ARBA00023204"/>
    </source>
</evidence>
<dbReference type="InterPro" id="IPR023170">
    <property type="entry name" value="HhH_base_excis_C"/>
</dbReference>
<dbReference type="EMBL" id="QNTV01000013">
    <property type="protein sequence ID" value="RBA55308.1"/>
    <property type="molecule type" value="Genomic_DNA"/>
</dbReference>
<evidence type="ECO:0000313" key="8">
    <source>
        <dbReference type="EMBL" id="RBA55308.1"/>
    </source>
</evidence>
<sequence>MTGGTIRSQSPFGEDNAISAGYRLPMIVIRLPYVAPWNWPQFHQHFALRLLPGLEALEPERYSRTVRVGDDVGWLSVQPLATQPALELTLSDSLAEHTVALVMRVRKMFDLDTDPTVIARHFAADPHIGPLVAATPGLRLPSAFDPFEQAVRAIVGQQVSVKAAVTITQRLVERLGEPCLCLSASRTDSLTKLFPRPETLASAALDNIGMPGKRVAALQRLSAAVANGALELHADDGSDALVSRLCELPGIGPWTAEYIALRGFGEADAFPAADLGLLKAPLWGRNGLTPRELRARSHTWRPWRAYAAVYIWNNYGISSLQAKAEEFSSAPAAGP</sequence>
<evidence type="ECO:0000313" key="9">
    <source>
        <dbReference type="Proteomes" id="UP000252554"/>
    </source>
</evidence>
<keyword evidence="3" id="KW-0227">DNA damage</keyword>
<keyword evidence="4" id="KW-0234">DNA repair</keyword>
<dbReference type="GO" id="GO:0006307">
    <property type="term" value="P:DNA alkylation repair"/>
    <property type="evidence" value="ECO:0007669"/>
    <property type="project" value="TreeGrafter"/>
</dbReference>
<dbReference type="GO" id="GO:0008725">
    <property type="term" value="F:DNA-3-methyladenine glycosylase activity"/>
    <property type="evidence" value="ECO:0007669"/>
    <property type="project" value="TreeGrafter"/>
</dbReference>
<organism evidence="8 9">
    <name type="scientific">Stutzerimonas zhaodongensis</name>
    <dbReference type="NCBI Taxonomy" id="1176257"/>
    <lineage>
        <taxon>Bacteria</taxon>
        <taxon>Pseudomonadati</taxon>
        <taxon>Pseudomonadota</taxon>
        <taxon>Gammaproteobacteria</taxon>
        <taxon>Pseudomonadales</taxon>
        <taxon>Pseudomonadaceae</taxon>
        <taxon>Stutzerimonas</taxon>
    </lineage>
</organism>
<dbReference type="GO" id="GO:0032993">
    <property type="term" value="C:protein-DNA complex"/>
    <property type="evidence" value="ECO:0007669"/>
    <property type="project" value="TreeGrafter"/>
</dbReference>
<evidence type="ECO:0000313" key="7">
    <source>
        <dbReference type="EMBL" id="QWV16175.1"/>
    </source>
</evidence>
<dbReference type="PANTHER" id="PTHR43003">
    <property type="entry name" value="DNA-3-METHYLADENINE GLYCOSYLASE"/>
    <property type="match status" value="1"/>
</dbReference>
<proteinExistence type="predicted"/>
<evidence type="ECO:0000256" key="2">
    <source>
        <dbReference type="ARBA" id="ARBA00012000"/>
    </source>
</evidence>
<dbReference type="SUPFAM" id="SSF55945">
    <property type="entry name" value="TATA-box binding protein-like"/>
    <property type="match status" value="1"/>
</dbReference>
<gene>
    <name evidence="8" type="ORF">DQ403_16235</name>
    <name evidence="7" type="ORF">KQ248_16890</name>
</gene>
<dbReference type="InterPro" id="IPR037046">
    <property type="entry name" value="AlkA_N_sf"/>
</dbReference>
<keyword evidence="10" id="KW-1185">Reference proteome</keyword>
<evidence type="ECO:0000259" key="5">
    <source>
        <dbReference type="SMART" id="SM00478"/>
    </source>
</evidence>
<protein>
    <recommendedName>
        <fullName evidence="2">DNA-3-methyladenine glycosylase II</fullName>
        <ecNumber evidence="2">3.2.2.21</ecNumber>
    </recommendedName>
</protein>
<reference evidence="7 10" key="2">
    <citation type="submission" date="2021-06" db="EMBL/GenBank/DDBJ databases">
        <title>Microbial metabolic specificity influences pelagic lipid remineralization.</title>
        <authorList>
            <person name="Behrendt L."/>
            <person name="Hunter J.E."/>
            <person name="Alcolombri U."/>
            <person name="Smriga S."/>
            <person name="Mincer T."/>
            <person name="Lowenstein D.P."/>
            <person name="Peaudecerf F.J."/>
            <person name="Fernandez V.I."/>
            <person name="Fredricks H."/>
            <person name="Almblad H."/>
            <person name="Harrison J.J."/>
            <person name="Stocker R."/>
            <person name="Van Mooy B.A.S."/>
        </authorList>
    </citation>
    <scope>NUCLEOTIDE SEQUENCE [LARGE SCALE GENOMIC DNA]</scope>
    <source>
        <strain evidence="7 10">A252</strain>
    </source>
</reference>
<dbReference type="InterPro" id="IPR011257">
    <property type="entry name" value="DNA_glycosylase"/>
</dbReference>